<dbReference type="EMBL" id="NEVM01000001">
    <property type="protein sequence ID" value="OZI37993.1"/>
    <property type="molecule type" value="Genomic_DNA"/>
</dbReference>
<feature type="domain" description="RNA polymerase sigma factor 70 region 4 type 2" evidence="1">
    <location>
        <begin position="138"/>
        <end position="188"/>
    </location>
</feature>
<dbReference type="GO" id="GO:0006352">
    <property type="term" value="P:DNA-templated transcription initiation"/>
    <property type="evidence" value="ECO:0007669"/>
    <property type="project" value="InterPro"/>
</dbReference>
<comment type="caution">
    <text evidence="2">The sequence shown here is derived from an EMBL/GenBank/DDBJ whole genome shotgun (WGS) entry which is preliminary data.</text>
</comment>
<dbReference type="Gene3D" id="1.10.10.10">
    <property type="entry name" value="Winged helix-like DNA-binding domain superfamily/Winged helix DNA-binding domain"/>
    <property type="match status" value="1"/>
</dbReference>
<accession>A0A261SNV9</accession>
<dbReference type="SUPFAM" id="SSF88659">
    <property type="entry name" value="Sigma3 and sigma4 domains of RNA polymerase sigma factors"/>
    <property type="match status" value="1"/>
</dbReference>
<name>A0A261SNV9_9BORD</name>
<evidence type="ECO:0000313" key="2">
    <source>
        <dbReference type="EMBL" id="OZI37993.1"/>
    </source>
</evidence>
<dbReference type="InterPro" id="IPR013324">
    <property type="entry name" value="RNA_pol_sigma_r3/r4-like"/>
</dbReference>
<keyword evidence="3" id="KW-1185">Reference proteome</keyword>
<dbReference type="GO" id="GO:0016987">
    <property type="term" value="F:sigma factor activity"/>
    <property type="evidence" value="ECO:0007669"/>
    <property type="project" value="InterPro"/>
</dbReference>
<organism evidence="2 3">
    <name type="scientific">Bordetella genomosp. 10</name>
    <dbReference type="NCBI Taxonomy" id="1416804"/>
    <lineage>
        <taxon>Bacteria</taxon>
        <taxon>Pseudomonadati</taxon>
        <taxon>Pseudomonadota</taxon>
        <taxon>Betaproteobacteria</taxon>
        <taxon>Burkholderiales</taxon>
        <taxon>Alcaligenaceae</taxon>
        <taxon>Bordetella</taxon>
    </lineage>
</organism>
<proteinExistence type="predicted"/>
<evidence type="ECO:0000259" key="1">
    <source>
        <dbReference type="Pfam" id="PF08281"/>
    </source>
</evidence>
<protein>
    <recommendedName>
        <fullName evidence="1">RNA polymerase sigma factor 70 region 4 type 2 domain-containing protein</fullName>
    </recommendedName>
</protein>
<dbReference type="GO" id="GO:0003677">
    <property type="term" value="F:DNA binding"/>
    <property type="evidence" value="ECO:0007669"/>
    <property type="project" value="InterPro"/>
</dbReference>
<dbReference type="InterPro" id="IPR036388">
    <property type="entry name" value="WH-like_DNA-bd_sf"/>
</dbReference>
<dbReference type="InterPro" id="IPR013249">
    <property type="entry name" value="RNA_pol_sigma70_r4_t2"/>
</dbReference>
<dbReference type="Proteomes" id="UP000216020">
    <property type="component" value="Unassembled WGS sequence"/>
</dbReference>
<gene>
    <name evidence="2" type="ORF">CAL29_06445</name>
</gene>
<dbReference type="Pfam" id="PF08281">
    <property type="entry name" value="Sigma70_r4_2"/>
    <property type="match status" value="1"/>
</dbReference>
<evidence type="ECO:0000313" key="3">
    <source>
        <dbReference type="Proteomes" id="UP000216020"/>
    </source>
</evidence>
<sequence>MLETMRRDEKYAQSLHYLAETRITAQLRRKFFRVPPELVVDAFNEAFLQLLGSKTFHDDAFRHNQPSAGWTAAELVTHVFGGYLYVSARNELTRLAGLLRQGDGGTSDEEPFALEEIADETLAGDPVGSLEQSEFLKSVQACMEKLDGPDYDALQMYLDQVPIATIADQLNETSPGNMKTRLHRIRKRVIECVQRRLR</sequence>
<dbReference type="AlphaFoldDB" id="A0A261SNV9"/>
<reference evidence="3" key="1">
    <citation type="submission" date="2017-05" db="EMBL/GenBank/DDBJ databases">
        <title>Complete and WGS of Bordetella genogroups.</title>
        <authorList>
            <person name="Spilker T."/>
            <person name="Lipuma J."/>
        </authorList>
    </citation>
    <scope>NUCLEOTIDE SEQUENCE [LARGE SCALE GENOMIC DNA]</scope>
    <source>
        <strain evidence="3">AU16122</strain>
    </source>
</reference>